<feature type="compositionally biased region" description="Basic residues" evidence="1">
    <location>
        <begin position="69"/>
        <end position="80"/>
    </location>
</feature>
<gene>
    <name evidence="2" type="ORF">MP11Mi_10500</name>
</gene>
<dbReference type="EMBL" id="CP128986">
    <property type="protein sequence ID" value="WOC11969.1"/>
    <property type="molecule type" value="Genomic_DNA"/>
</dbReference>
<evidence type="ECO:0000313" key="2">
    <source>
        <dbReference type="EMBL" id="WOC11969.1"/>
    </source>
</evidence>
<reference evidence="2" key="1">
    <citation type="submission" date="2023-06" db="EMBL/GenBank/DDBJ databases">
        <title>Gordonia sp. nov. and Pseudochrobactrum sp. nov., two species isolated from the burying beetle Nicrophorus vespilloides.</title>
        <authorList>
            <person name="Poehlein A."/>
            <person name="Guzman J."/>
            <person name="Daniel R."/>
            <person name="Vilcinskas A."/>
        </authorList>
    </citation>
    <scope>NUCLEOTIDE SEQUENCE</scope>
    <source>
        <strain evidence="2">MP11Mi</strain>
    </source>
</reference>
<accession>A0AA97CTA0</accession>
<proteinExistence type="predicted"/>
<protein>
    <submittedName>
        <fullName evidence="2">Uncharacterized protein</fullName>
    </submittedName>
</protein>
<evidence type="ECO:0000256" key="1">
    <source>
        <dbReference type="SAM" id="MobiDB-lite"/>
    </source>
</evidence>
<feature type="compositionally biased region" description="Polar residues" evidence="1">
    <location>
        <begin position="85"/>
        <end position="94"/>
    </location>
</feature>
<feature type="region of interest" description="Disordered" evidence="1">
    <location>
        <begin position="69"/>
        <end position="94"/>
    </location>
</feature>
<organism evidence="2">
    <name type="scientific">Gordonia sp. MP11Mi</name>
    <dbReference type="NCBI Taxonomy" id="3022769"/>
    <lineage>
        <taxon>Bacteria</taxon>
        <taxon>Bacillati</taxon>
        <taxon>Actinomycetota</taxon>
        <taxon>Actinomycetes</taxon>
        <taxon>Mycobacteriales</taxon>
        <taxon>Gordoniaceae</taxon>
        <taxon>Gordonia</taxon>
    </lineage>
</organism>
<dbReference type="AlphaFoldDB" id="A0AA97CTA0"/>
<name>A0AA97CTA0_9ACTN</name>
<sequence>MKHNGKRPRWMNLDTFIPGDRVRIKGAGKYRTGVVSRSYANVVVVRRGARLTKHDAAELIHASDYPWKSAKRPYRPRRRTLVNAPPTTNRKPAP</sequence>